<proteinExistence type="predicted"/>
<dbReference type="EMBL" id="CP009389">
    <property type="protein sequence ID" value="XUY37232.1"/>
    <property type="molecule type" value="Genomic_DNA"/>
</dbReference>
<sequence>MEFNPFIIVYAAIQFIAFLLVVVGTALDMFRLQSRENFEDRPCITLWGLKPYCNSIVYSLSSDERFSLCPVRRKRFHMAQILAVVSVGVYGTAFALGVIMLYCCLHLRWVCLLLNIVGFVILPIPLALMVLSYKTDENSLCPKLRDDYDFGVGFYIFATAVGMDFIDIVFLLIPWQYDYLDVTCNSKEGNSQEE</sequence>
<evidence type="ECO:0000313" key="1">
    <source>
        <dbReference type="EMBL" id="XUY37232.1"/>
    </source>
</evidence>
<protein>
    <submittedName>
        <fullName evidence="1">Amastin-like surface protein, putative</fullName>
    </submittedName>
</protein>
<keyword evidence="2" id="KW-1185">Reference proteome</keyword>
<accession>A0AC62A5V8</accession>
<name>A0AC62A5V8_LEIPA</name>
<reference evidence="1 2" key="1">
    <citation type="journal article" date="2015" name="Sci. Rep.">
        <title>The genome of Leishmania panamensis: insights into genomics of the L. (Viannia) subgenus.</title>
        <authorList>
            <person name="Llanes A."/>
            <person name="Restrepo C.M."/>
            <person name="Vecchio G.D."/>
            <person name="Anguizola F.J."/>
            <person name="Lleonart R."/>
        </authorList>
    </citation>
    <scope>NUCLEOTIDE SEQUENCE [LARGE SCALE GENOMIC DNA]</scope>
    <source>
        <strain evidence="1 2">MHOM/PA/94/PSC-1</strain>
    </source>
</reference>
<dbReference type="Proteomes" id="UP000063063">
    <property type="component" value="Chromosome 20"/>
</dbReference>
<organism evidence="1 2">
    <name type="scientific">Leishmania panamensis</name>
    <dbReference type="NCBI Taxonomy" id="5679"/>
    <lineage>
        <taxon>Eukaryota</taxon>
        <taxon>Discoba</taxon>
        <taxon>Euglenozoa</taxon>
        <taxon>Kinetoplastea</taxon>
        <taxon>Metakinetoplastina</taxon>
        <taxon>Trypanosomatida</taxon>
        <taxon>Trypanosomatidae</taxon>
        <taxon>Leishmaniinae</taxon>
        <taxon>Leishmania</taxon>
        <taxon>Leishmania guyanensis species complex</taxon>
    </lineage>
</organism>
<gene>
    <name evidence="1" type="ORF">LPMP_2020860</name>
</gene>
<evidence type="ECO:0000313" key="2">
    <source>
        <dbReference type="Proteomes" id="UP000063063"/>
    </source>
</evidence>